<dbReference type="SUPFAM" id="SSF110857">
    <property type="entry name" value="Gamma-glutamyl cyclotransferase-like"/>
    <property type="match status" value="1"/>
</dbReference>
<dbReference type="InterPro" id="IPR013024">
    <property type="entry name" value="GGCT-like"/>
</dbReference>
<reference evidence="5 6" key="1">
    <citation type="journal article" date="2020" name="bioRxiv">
        <title>Metabolic contributions of an alphaproteobacterial endosymbiont in the apicomplexan Cardiosporidium cionae.</title>
        <authorList>
            <person name="Hunter E.S."/>
            <person name="Paight C.J."/>
            <person name="Lane C.E."/>
        </authorList>
    </citation>
    <scope>NUCLEOTIDE SEQUENCE [LARGE SCALE GENOMIC DNA]</scope>
    <source>
        <strain evidence="5">ESH_2018</strain>
    </source>
</reference>
<accession>A0ABQ7JEL9</accession>
<dbReference type="InterPro" id="IPR039126">
    <property type="entry name" value="GGACT"/>
</dbReference>
<dbReference type="InterPro" id="IPR009288">
    <property type="entry name" value="AIG2-like_dom"/>
</dbReference>
<dbReference type="InterPro" id="IPR036568">
    <property type="entry name" value="GGCT-like_sf"/>
</dbReference>
<sequence length="345" mass="39168">MKDLDKKVFSTKQVQDDSSKTPSRFSPQSLPSNIPLSTAVPPLILPHPFKHLIFAYGTLKKNMRNHYRMAKPGIAFAFKAISCDKFPLILDPFNRHRPCLLNIKGLGHRVHGEVYAVDDEELQNIDEFERVPAHYQRHLFPVEVVFDSSTDKDFVRAFLQTQEFGRLQRLSSSPTIPTFGGTPADRTRAFSLEDVDAHTSTPLRTISSVLTEQSLVPMNNELENGLIILCHIYCQKANSIKFQCLQSQTSSSLSPPCRSSTFLARKNISPVTSLEESLGKNAETTNEAKTLPTSALLYCYGKNEDKMYIPRDLGKVDSTFHNIKSNQEVQQLSRFYKDRSVKWRR</sequence>
<feature type="compositionally biased region" description="Polar residues" evidence="3">
    <location>
        <begin position="20"/>
        <end position="31"/>
    </location>
</feature>
<feature type="compositionally biased region" description="Basic and acidic residues" evidence="3">
    <location>
        <begin position="1"/>
        <end position="19"/>
    </location>
</feature>
<evidence type="ECO:0000259" key="4">
    <source>
        <dbReference type="Pfam" id="PF06094"/>
    </source>
</evidence>
<dbReference type="Proteomes" id="UP000823046">
    <property type="component" value="Unassembled WGS sequence"/>
</dbReference>
<protein>
    <recommendedName>
        <fullName evidence="2">Gamma-glutamylcyclotransferase family protein</fullName>
    </recommendedName>
</protein>
<organism evidence="5 6">
    <name type="scientific">Cardiosporidium cionae</name>
    <dbReference type="NCBI Taxonomy" id="476202"/>
    <lineage>
        <taxon>Eukaryota</taxon>
        <taxon>Sar</taxon>
        <taxon>Alveolata</taxon>
        <taxon>Apicomplexa</taxon>
        <taxon>Aconoidasida</taxon>
        <taxon>Nephromycida</taxon>
        <taxon>Cardiosporidium</taxon>
    </lineage>
</organism>
<comment type="caution">
    <text evidence="5">The sequence shown here is derived from an EMBL/GenBank/DDBJ whole genome shotgun (WGS) entry which is preliminary data.</text>
</comment>
<evidence type="ECO:0000256" key="3">
    <source>
        <dbReference type="SAM" id="MobiDB-lite"/>
    </source>
</evidence>
<proteinExistence type="inferred from homology"/>
<gene>
    <name evidence="5" type="ORF">IE077_003744</name>
</gene>
<feature type="region of interest" description="Disordered" evidence="3">
    <location>
        <begin position="1"/>
        <end position="31"/>
    </location>
</feature>
<name>A0ABQ7JEL9_9APIC</name>
<evidence type="ECO:0000313" key="5">
    <source>
        <dbReference type="EMBL" id="KAF8822444.1"/>
    </source>
</evidence>
<evidence type="ECO:0000256" key="2">
    <source>
        <dbReference type="RuleBase" id="RU367036"/>
    </source>
</evidence>
<dbReference type="PANTHER" id="PTHR12510">
    <property type="entry name" value="TROPONIN C-AKIN-1 PROTEIN"/>
    <property type="match status" value="1"/>
</dbReference>
<evidence type="ECO:0000256" key="1">
    <source>
        <dbReference type="ARBA" id="ARBA00008861"/>
    </source>
</evidence>
<comment type="similarity">
    <text evidence="1 2">Belongs to the gamma-glutamylcyclotransferase family.</text>
</comment>
<dbReference type="Pfam" id="PF06094">
    <property type="entry name" value="GGACT"/>
    <property type="match status" value="1"/>
</dbReference>
<feature type="domain" description="Gamma-glutamylcyclotransferase AIG2-like" evidence="4">
    <location>
        <begin position="53"/>
        <end position="149"/>
    </location>
</feature>
<dbReference type="Gene3D" id="3.10.490.10">
    <property type="entry name" value="Gamma-glutamyl cyclotransferase-like"/>
    <property type="match status" value="1"/>
</dbReference>
<dbReference type="EMBL" id="JADAQX010000054">
    <property type="protein sequence ID" value="KAF8822444.1"/>
    <property type="molecule type" value="Genomic_DNA"/>
</dbReference>
<dbReference type="PANTHER" id="PTHR12510:SF4">
    <property type="entry name" value="GAMMA-GLUTAMYLAMINECYCLOTRANSFERASE"/>
    <property type="match status" value="1"/>
</dbReference>
<evidence type="ECO:0000313" key="6">
    <source>
        <dbReference type="Proteomes" id="UP000823046"/>
    </source>
</evidence>
<dbReference type="CDD" id="cd06661">
    <property type="entry name" value="GGCT_like"/>
    <property type="match status" value="1"/>
</dbReference>
<keyword evidence="6" id="KW-1185">Reference proteome</keyword>